<evidence type="ECO:0000256" key="6">
    <source>
        <dbReference type="ARBA" id="ARBA00022989"/>
    </source>
</evidence>
<feature type="transmembrane region" description="Helical" evidence="8">
    <location>
        <begin position="337"/>
        <end position="357"/>
    </location>
</feature>
<feature type="transmembrane region" description="Helical" evidence="8">
    <location>
        <begin position="271"/>
        <end position="292"/>
    </location>
</feature>
<dbReference type="RefSeq" id="WP_290400008.1">
    <property type="nucleotide sequence ID" value="NZ_JAUHLN010000002.1"/>
</dbReference>
<feature type="transmembrane region" description="Helical" evidence="8">
    <location>
        <begin position="84"/>
        <end position="105"/>
    </location>
</feature>
<proteinExistence type="inferred from homology"/>
<evidence type="ECO:0000313" key="10">
    <source>
        <dbReference type="Proteomes" id="UP001168694"/>
    </source>
</evidence>
<protein>
    <submittedName>
        <fullName evidence="9">GerAB/ArcD/ProY family transporter</fullName>
    </submittedName>
</protein>
<evidence type="ECO:0000256" key="5">
    <source>
        <dbReference type="ARBA" id="ARBA00022692"/>
    </source>
</evidence>
<keyword evidence="10" id="KW-1185">Reference proteome</keyword>
<reference evidence="9" key="1">
    <citation type="submission" date="2023-06" db="EMBL/GenBank/DDBJ databases">
        <title>Draft Genome Sequences of Representative Paenibacillus Polymyxa, Bacillus cereus, Fictibacillus sp., and Brevibacillus agri Strains Isolated from Amazonian Dark Earth.</title>
        <authorList>
            <person name="Pellegrinetti T.A."/>
            <person name="Cunha I.C.M."/>
            <person name="Chaves M.G."/>
            <person name="Freitas A.S."/>
            <person name="Silva A.V.R."/>
            <person name="Tsai S.M."/>
            <person name="Mendes L.W."/>
        </authorList>
    </citation>
    <scope>NUCLEOTIDE SEQUENCE</scope>
    <source>
        <strain evidence="9">CENA-BCM004</strain>
    </source>
</reference>
<organism evidence="9 10">
    <name type="scientific">Fictibacillus terranigra</name>
    <dbReference type="NCBI Taxonomy" id="3058424"/>
    <lineage>
        <taxon>Bacteria</taxon>
        <taxon>Bacillati</taxon>
        <taxon>Bacillota</taxon>
        <taxon>Bacilli</taxon>
        <taxon>Bacillales</taxon>
        <taxon>Fictibacillaceae</taxon>
        <taxon>Fictibacillus</taxon>
    </lineage>
</organism>
<dbReference type="Proteomes" id="UP001168694">
    <property type="component" value="Unassembled WGS sequence"/>
</dbReference>
<keyword evidence="3" id="KW-0813">Transport</keyword>
<name>A0ABT8E7N5_9BACL</name>
<feature type="transmembrane region" description="Helical" evidence="8">
    <location>
        <begin position="218"/>
        <end position="241"/>
    </location>
</feature>
<dbReference type="Pfam" id="PF03845">
    <property type="entry name" value="Spore_permease"/>
    <property type="match status" value="1"/>
</dbReference>
<dbReference type="InterPro" id="IPR004761">
    <property type="entry name" value="Spore_GerAB"/>
</dbReference>
<feature type="transmembrane region" description="Helical" evidence="8">
    <location>
        <begin position="117"/>
        <end position="137"/>
    </location>
</feature>
<keyword evidence="6 8" id="KW-1133">Transmembrane helix</keyword>
<evidence type="ECO:0000256" key="8">
    <source>
        <dbReference type="SAM" id="Phobius"/>
    </source>
</evidence>
<feature type="transmembrane region" description="Helical" evidence="8">
    <location>
        <begin position="185"/>
        <end position="206"/>
    </location>
</feature>
<evidence type="ECO:0000313" key="9">
    <source>
        <dbReference type="EMBL" id="MDN4073920.1"/>
    </source>
</evidence>
<evidence type="ECO:0000256" key="2">
    <source>
        <dbReference type="ARBA" id="ARBA00007998"/>
    </source>
</evidence>
<keyword evidence="7 8" id="KW-0472">Membrane</keyword>
<dbReference type="PANTHER" id="PTHR34975">
    <property type="entry name" value="SPORE GERMINATION PROTEIN A2"/>
    <property type="match status" value="1"/>
</dbReference>
<feature type="transmembrane region" description="Helical" evidence="8">
    <location>
        <begin position="304"/>
        <end position="322"/>
    </location>
</feature>
<keyword evidence="5 8" id="KW-0812">Transmembrane</keyword>
<dbReference type="EMBL" id="JAUHLN010000002">
    <property type="protein sequence ID" value="MDN4073920.1"/>
    <property type="molecule type" value="Genomic_DNA"/>
</dbReference>
<dbReference type="PANTHER" id="PTHR34975:SF2">
    <property type="entry name" value="SPORE GERMINATION PROTEIN A2"/>
    <property type="match status" value="1"/>
</dbReference>
<comment type="caution">
    <text evidence="9">The sequence shown here is derived from an EMBL/GenBank/DDBJ whole genome shotgun (WGS) entry which is preliminary data.</text>
</comment>
<evidence type="ECO:0000256" key="1">
    <source>
        <dbReference type="ARBA" id="ARBA00004141"/>
    </source>
</evidence>
<accession>A0ABT8E7N5</accession>
<evidence type="ECO:0000256" key="3">
    <source>
        <dbReference type="ARBA" id="ARBA00022448"/>
    </source>
</evidence>
<dbReference type="Gene3D" id="1.20.1740.10">
    <property type="entry name" value="Amino acid/polyamine transporter I"/>
    <property type="match status" value="1"/>
</dbReference>
<sequence>MNIHPQENKQVSPYFTFYLISTMQIGVGILGFQRYIAKSAGHDAWMAVIIGGILVHLLVWMIYMMLKRSDGDIIAIHNDVFGEWIGGLISSAIMIYTVFLALTVLRTYIEVIQVWMFPHISIWGISLILSLLVYYFVSGGFRIVTAIAFFSMVIGTPLILLKYFAIKDSHIYNILPLFDHSMIDYFAGTKSMTLNYLGFEMLLFYYPFIKNGEKSHKWAQWGVFFTIIIYGITAVVSFAYYSQGQLKHTIWATLTLWKIVEFPFVERFEYIGISVWLFVILPNICIAIWCATRASRRLFAIKQKHSLIIVVILVYIGTLFFQDRQQIDELNNRVSQVGYYFIYFYIPLLFLLHMLVYKVRKRKNAEN</sequence>
<gene>
    <name evidence="9" type="ORF">QYF49_12985</name>
</gene>
<evidence type="ECO:0000256" key="4">
    <source>
        <dbReference type="ARBA" id="ARBA00022544"/>
    </source>
</evidence>
<keyword evidence="4" id="KW-0309">Germination</keyword>
<feature type="transmembrane region" description="Helical" evidence="8">
    <location>
        <begin position="143"/>
        <end position="164"/>
    </location>
</feature>
<feature type="transmembrane region" description="Helical" evidence="8">
    <location>
        <begin position="12"/>
        <end position="32"/>
    </location>
</feature>
<feature type="transmembrane region" description="Helical" evidence="8">
    <location>
        <begin position="44"/>
        <end position="64"/>
    </location>
</feature>
<dbReference type="NCBIfam" id="TIGR00912">
    <property type="entry name" value="2A0309"/>
    <property type="match status" value="1"/>
</dbReference>
<evidence type="ECO:0000256" key="7">
    <source>
        <dbReference type="ARBA" id="ARBA00023136"/>
    </source>
</evidence>
<comment type="subcellular location">
    <subcellularLocation>
        <location evidence="1">Membrane</location>
        <topology evidence="1">Multi-pass membrane protein</topology>
    </subcellularLocation>
</comment>
<comment type="similarity">
    <text evidence="2">Belongs to the amino acid-polyamine-organocation (APC) superfamily. Spore germination protein (SGP) (TC 2.A.3.9) family.</text>
</comment>